<keyword evidence="3" id="KW-1185">Reference proteome</keyword>
<name>A0A6A2WH44_HIBSY</name>
<sequence>MTELLRNPQVLFTAKKELKQTFGKGNPIEESDIDHLPYLQAIIKEVFRMYPPAPLLVPRRAESDADISGFKVPMDSQLLVNVWAIGRDPRIWENPNSFIPRDILGEISPNELNINEKFGLTLKKAKPLQAISVLA</sequence>
<evidence type="ECO:0000313" key="3">
    <source>
        <dbReference type="Proteomes" id="UP000436088"/>
    </source>
</evidence>
<dbReference type="PANTHER" id="PTHR47950">
    <property type="entry name" value="CYTOCHROME P450, FAMILY 76, SUBFAMILY C, POLYPEPTIDE 5-RELATED"/>
    <property type="match status" value="1"/>
</dbReference>
<organism evidence="2 3">
    <name type="scientific">Hibiscus syriacus</name>
    <name type="common">Rose of Sharon</name>
    <dbReference type="NCBI Taxonomy" id="106335"/>
    <lineage>
        <taxon>Eukaryota</taxon>
        <taxon>Viridiplantae</taxon>
        <taxon>Streptophyta</taxon>
        <taxon>Embryophyta</taxon>
        <taxon>Tracheophyta</taxon>
        <taxon>Spermatophyta</taxon>
        <taxon>Magnoliopsida</taxon>
        <taxon>eudicotyledons</taxon>
        <taxon>Gunneridae</taxon>
        <taxon>Pentapetalae</taxon>
        <taxon>rosids</taxon>
        <taxon>malvids</taxon>
        <taxon>Malvales</taxon>
        <taxon>Malvaceae</taxon>
        <taxon>Malvoideae</taxon>
        <taxon>Hibiscus</taxon>
    </lineage>
</organism>
<reference evidence="2" key="1">
    <citation type="submission" date="2019-09" db="EMBL/GenBank/DDBJ databases">
        <title>Draft genome information of white flower Hibiscus syriacus.</title>
        <authorList>
            <person name="Kim Y.-M."/>
        </authorList>
    </citation>
    <scope>NUCLEOTIDE SEQUENCE [LARGE SCALE GENOMIC DNA]</scope>
    <source>
        <strain evidence="2">YM2019G1</strain>
    </source>
</reference>
<dbReference type="GO" id="GO:0005506">
    <property type="term" value="F:iron ion binding"/>
    <property type="evidence" value="ECO:0007669"/>
    <property type="project" value="InterPro"/>
</dbReference>
<comment type="similarity">
    <text evidence="1">Belongs to the cytochrome P450 family.</text>
</comment>
<evidence type="ECO:0008006" key="4">
    <source>
        <dbReference type="Google" id="ProtNLM"/>
    </source>
</evidence>
<dbReference type="EMBL" id="VEPZ02001747">
    <property type="protein sequence ID" value="KAE8658213.1"/>
    <property type="molecule type" value="Genomic_DNA"/>
</dbReference>
<comment type="caution">
    <text evidence="2">The sequence shown here is derived from an EMBL/GenBank/DDBJ whole genome shotgun (WGS) entry which is preliminary data.</text>
</comment>
<dbReference type="Proteomes" id="UP000436088">
    <property type="component" value="Unassembled WGS sequence"/>
</dbReference>
<dbReference type="Gene3D" id="1.10.630.10">
    <property type="entry name" value="Cytochrome P450"/>
    <property type="match status" value="1"/>
</dbReference>
<dbReference type="SUPFAM" id="SSF48264">
    <property type="entry name" value="Cytochrome P450"/>
    <property type="match status" value="1"/>
</dbReference>
<evidence type="ECO:0000313" key="2">
    <source>
        <dbReference type="EMBL" id="KAE8658213.1"/>
    </source>
</evidence>
<dbReference type="InterPro" id="IPR001128">
    <property type="entry name" value="Cyt_P450"/>
</dbReference>
<accession>A0A6A2WH44</accession>
<dbReference type="GO" id="GO:0020037">
    <property type="term" value="F:heme binding"/>
    <property type="evidence" value="ECO:0007669"/>
    <property type="project" value="InterPro"/>
</dbReference>
<dbReference type="PANTHER" id="PTHR47950:SF48">
    <property type="entry name" value="CYTOCHROME P450 FAMILY PROTEIN, EXPRESSED"/>
    <property type="match status" value="1"/>
</dbReference>
<dbReference type="GO" id="GO:0004497">
    <property type="term" value="F:monooxygenase activity"/>
    <property type="evidence" value="ECO:0007669"/>
    <property type="project" value="InterPro"/>
</dbReference>
<dbReference type="PRINTS" id="PR00463">
    <property type="entry name" value="EP450I"/>
</dbReference>
<dbReference type="Pfam" id="PF00067">
    <property type="entry name" value="p450"/>
    <property type="match status" value="1"/>
</dbReference>
<protein>
    <recommendedName>
        <fullName evidence="4">Cytochrome P450</fullName>
    </recommendedName>
</protein>
<dbReference type="GO" id="GO:0016705">
    <property type="term" value="F:oxidoreductase activity, acting on paired donors, with incorporation or reduction of molecular oxygen"/>
    <property type="evidence" value="ECO:0007669"/>
    <property type="project" value="InterPro"/>
</dbReference>
<gene>
    <name evidence="2" type="ORF">F3Y22_tig00116974pilonHSYRG00153</name>
</gene>
<proteinExistence type="inferred from homology"/>
<dbReference type="InterPro" id="IPR036396">
    <property type="entry name" value="Cyt_P450_sf"/>
</dbReference>
<dbReference type="AlphaFoldDB" id="A0A6A2WH44"/>
<evidence type="ECO:0000256" key="1">
    <source>
        <dbReference type="ARBA" id="ARBA00010617"/>
    </source>
</evidence>
<dbReference type="InterPro" id="IPR002401">
    <property type="entry name" value="Cyt_P450_E_grp-I"/>
</dbReference>